<organism evidence="2 3">
    <name type="scientific">Propioniciclava soli</name>
    <dbReference type="NCBI Taxonomy" id="2775081"/>
    <lineage>
        <taxon>Bacteria</taxon>
        <taxon>Bacillati</taxon>
        <taxon>Actinomycetota</taxon>
        <taxon>Actinomycetes</taxon>
        <taxon>Propionibacteriales</taxon>
        <taxon>Propionibacteriaceae</taxon>
        <taxon>Propioniciclava</taxon>
    </lineage>
</organism>
<sequence>MPRPVSRRAVFVGAASLGAAVLGLTLSGCQSNASTLVPEDGERVSPSGQFTAEFASEGAGSDARVHPVIKDAGGTIVWADDERYLVRAHPLGVAWQSDEDVLWLLSSDIGTARVVQSNGVWVKDWEWTTLPPDIEALRG</sequence>
<reference evidence="2 3" key="1">
    <citation type="journal article" date="2023" name="Environ Microbiome">
        <title>A coral-associated actinobacterium mitigates coral bleaching under heat stress.</title>
        <authorList>
            <person name="Li J."/>
            <person name="Zou Y."/>
            <person name="Li Q."/>
            <person name="Zhang J."/>
            <person name="Bourne D.G."/>
            <person name="Lyu Y."/>
            <person name="Liu C."/>
            <person name="Zhang S."/>
        </authorList>
    </citation>
    <scope>NUCLEOTIDE SEQUENCE [LARGE SCALE GENOMIC DNA]</scope>
    <source>
        <strain evidence="2 3">SCSIO 13291</strain>
    </source>
</reference>
<feature type="signal peptide" evidence="1">
    <location>
        <begin position="1"/>
        <end position="33"/>
    </location>
</feature>
<dbReference type="Proteomes" id="UP001434337">
    <property type="component" value="Chromosome"/>
</dbReference>
<keyword evidence="3" id="KW-1185">Reference proteome</keyword>
<keyword evidence="1" id="KW-0732">Signal</keyword>
<evidence type="ECO:0000313" key="2">
    <source>
        <dbReference type="EMBL" id="WZW97257.1"/>
    </source>
</evidence>
<dbReference type="RefSeq" id="WP_232547657.1">
    <property type="nucleotide sequence ID" value="NZ_CP115965.1"/>
</dbReference>
<feature type="chain" id="PRO_5045664024" evidence="1">
    <location>
        <begin position="34"/>
        <end position="139"/>
    </location>
</feature>
<gene>
    <name evidence="2" type="ORF">PCC79_10035</name>
</gene>
<evidence type="ECO:0000313" key="3">
    <source>
        <dbReference type="Proteomes" id="UP001434337"/>
    </source>
</evidence>
<name>A0ABZ3C4Q3_9ACTN</name>
<evidence type="ECO:0000256" key="1">
    <source>
        <dbReference type="SAM" id="SignalP"/>
    </source>
</evidence>
<accession>A0ABZ3C4Q3</accession>
<dbReference type="PROSITE" id="PS51257">
    <property type="entry name" value="PROKAR_LIPOPROTEIN"/>
    <property type="match status" value="1"/>
</dbReference>
<dbReference type="EMBL" id="CP115965">
    <property type="protein sequence ID" value="WZW97257.1"/>
    <property type="molecule type" value="Genomic_DNA"/>
</dbReference>
<proteinExistence type="predicted"/>
<protein>
    <submittedName>
        <fullName evidence="2">Uncharacterized protein</fullName>
    </submittedName>
</protein>